<reference evidence="3 5" key="2">
    <citation type="submission" date="2019-04" db="EMBL/GenBank/DDBJ databases">
        <title>Microbes associate with the intestines of laboratory mice.</title>
        <authorList>
            <person name="Navarre W."/>
            <person name="Wong E."/>
            <person name="Huang K."/>
            <person name="Tropini C."/>
            <person name="Ng K."/>
            <person name="Yu B."/>
        </authorList>
    </citation>
    <scope>NUCLEOTIDE SEQUENCE [LARGE SCALE GENOMIC DNA]</scope>
    <source>
        <strain evidence="3 5">NM70_E10</strain>
    </source>
</reference>
<dbReference type="InterPro" id="IPR010982">
    <property type="entry name" value="Lambda_DNA-bd_dom_sf"/>
</dbReference>
<dbReference type="SUPFAM" id="SSF47413">
    <property type="entry name" value="lambda repressor-like DNA-binding domains"/>
    <property type="match status" value="1"/>
</dbReference>
<feature type="domain" description="HTH cro/C1-type" evidence="1">
    <location>
        <begin position="9"/>
        <end position="61"/>
    </location>
</feature>
<protein>
    <submittedName>
        <fullName evidence="3">XRE family transcriptional regulator</fullName>
    </submittedName>
</protein>
<sequence>MEKILAENVKRICKEQGKQLKDLANDMGIDPGSLTRAIYGNARLDTIERMAIALGVSVKTLFEPIEKNSVEGYIKINGKIYQFNSREELNQILQ</sequence>
<reference evidence="2 4" key="1">
    <citation type="submission" date="2019-03" db="EMBL/GenBank/DDBJ databases">
        <title>Diversity of the mouse oral microbiome.</title>
        <authorList>
            <person name="Joseph S."/>
            <person name="Aduse-Opoku J."/>
            <person name="Curtis M."/>
            <person name="Wade W."/>
            <person name="Hashim A."/>
        </authorList>
    </citation>
    <scope>NUCLEOTIDE SEQUENCE [LARGE SCALE GENOMIC DNA]</scope>
    <source>
        <strain evidence="2 4">P2318</strain>
    </source>
</reference>
<evidence type="ECO:0000313" key="5">
    <source>
        <dbReference type="Proteomes" id="UP000305751"/>
    </source>
</evidence>
<dbReference type="SMART" id="SM00530">
    <property type="entry name" value="HTH_XRE"/>
    <property type="match status" value="1"/>
</dbReference>
<organism evidence="3 5">
    <name type="scientific">Bacteroides acidifaciens</name>
    <dbReference type="NCBI Taxonomy" id="85831"/>
    <lineage>
        <taxon>Bacteria</taxon>
        <taxon>Pseudomonadati</taxon>
        <taxon>Bacteroidota</taxon>
        <taxon>Bacteroidia</taxon>
        <taxon>Bacteroidales</taxon>
        <taxon>Bacteroidaceae</taxon>
        <taxon>Bacteroides</taxon>
    </lineage>
</organism>
<evidence type="ECO:0000313" key="3">
    <source>
        <dbReference type="EMBL" id="TGY07717.1"/>
    </source>
</evidence>
<keyword evidence="5" id="KW-1185">Reference proteome</keyword>
<evidence type="ECO:0000259" key="1">
    <source>
        <dbReference type="PROSITE" id="PS50943"/>
    </source>
</evidence>
<dbReference type="AlphaFoldDB" id="A0A4S2B164"/>
<accession>A0A4S2B164</accession>
<dbReference type="PROSITE" id="PS50943">
    <property type="entry name" value="HTH_CROC1"/>
    <property type="match status" value="1"/>
</dbReference>
<gene>
    <name evidence="2" type="ORF">E4T97_21485</name>
    <name evidence="3" type="ORF">E5356_03555</name>
</gene>
<dbReference type="Proteomes" id="UP000298073">
    <property type="component" value="Unassembled WGS sequence"/>
</dbReference>
<name>A0A4S2B164_9BACE</name>
<dbReference type="CDD" id="cd00093">
    <property type="entry name" value="HTH_XRE"/>
    <property type="match status" value="1"/>
</dbReference>
<dbReference type="GO" id="GO:0003677">
    <property type="term" value="F:DNA binding"/>
    <property type="evidence" value="ECO:0007669"/>
    <property type="project" value="InterPro"/>
</dbReference>
<dbReference type="Pfam" id="PF13443">
    <property type="entry name" value="HTH_26"/>
    <property type="match status" value="1"/>
</dbReference>
<evidence type="ECO:0000313" key="4">
    <source>
        <dbReference type="Proteomes" id="UP000298073"/>
    </source>
</evidence>
<evidence type="ECO:0000313" key="2">
    <source>
        <dbReference type="EMBL" id="TFU44730.1"/>
    </source>
</evidence>
<dbReference type="RefSeq" id="WP_135039454.1">
    <property type="nucleotide sequence ID" value="NZ_CAJTBC010000005.1"/>
</dbReference>
<dbReference type="EMBL" id="SRZA01000005">
    <property type="protein sequence ID" value="TGY07717.1"/>
    <property type="molecule type" value="Genomic_DNA"/>
</dbReference>
<comment type="caution">
    <text evidence="3">The sequence shown here is derived from an EMBL/GenBank/DDBJ whole genome shotgun (WGS) entry which is preliminary data.</text>
</comment>
<dbReference type="InterPro" id="IPR001387">
    <property type="entry name" value="Cro/C1-type_HTH"/>
</dbReference>
<dbReference type="EMBL" id="SPPV01000104">
    <property type="protein sequence ID" value="TFU44730.1"/>
    <property type="molecule type" value="Genomic_DNA"/>
</dbReference>
<proteinExistence type="predicted"/>
<dbReference type="OrthoDB" id="1004171at2"/>
<dbReference type="Proteomes" id="UP000305751">
    <property type="component" value="Unassembled WGS sequence"/>
</dbReference>
<dbReference type="Gene3D" id="1.10.260.40">
    <property type="entry name" value="lambda repressor-like DNA-binding domains"/>
    <property type="match status" value="1"/>
</dbReference>